<evidence type="ECO:0000313" key="4">
    <source>
        <dbReference type="Proteomes" id="UP001385951"/>
    </source>
</evidence>
<dbReference type="PROSITE" id="PS51038">
    <property type="entry name" value="BAH"/>
    <property type="match status" value="1"/>
</dbReference>
<feature type="region of interest" description="Disordered" evidence="1">
    <location>
        <begin position="221"/>
        <end position="303"/>
    </location>
</feature>
<protein>
    <recommendedName>
        <fullName evidence="2">BAH domain-containing protein</fullName>
    </recommendedName>
</protein>
<gene>
    <name evidence="3" type="ORF">QCA50_014035</name>
</gene>
<dbReference type="InterPro" id="IPR043151">
    <property type="entry name" value="BAH_sf"/>
</dbReference>
<evidence type="ECO:0000256" key="1">
    <source>
        <dbReference type="SAM" id="MobiDB-lite"/>
    </source>
</evidence>
<accession>A0AAW0FSE0</accession>
<comment type="caution">
    <text evidence="3">The sequence shown here is derived from an EMBL/GenBank/DDBJ whole genome shotgun (WGS) entry which is preliminary data.</text>
</comment>
<sequence>MAKTQKDLKGWQYFLTLDEDVLQNEVIEVKSDEEPKTPSRKTRRSRVSTPQKKLNPKSNLKLTRESDNLNLQVGDVILVDEKGSDIPGIAIIKEIQFGVLNFIDIVVTWFIRMDNVEFNDLPKVSEYSDSGKLLKNEIFATSYQDDIFLKQVIDKAVIVTNQELEKELIIDNSNEDSTFMCRRGCDQWAERFTEEFDFREWHDSFKTDPTQALKLINSQTIPKAYKEPKASPQKKVKQEPSTPSKKRNSKTMTPSKVQIELQKAKEENDHDSGDEKSPGVQDDSDEDAELDEEDLDEEDSEAEIRTWMNQMMMNSVLI</sequence>
<dbReference type="AlphaFoldDB" id="A0AAW0FSE0"/>
<evidence type="ECO:0000313" key="3">
    <source>
        <dbReference type="EMBL" id="KAK7683002.1"/>
    </source>
</evidence>
<organism evidence="3 4">
    <name type="scientific">Cerrena zonata</name>
    <dbReference type="NCBI Taxonomy" id="2478898"/>
    <lineage>
        <taxon>Eukaryota</taxon>
        <taxon>Fungi</taxon>
        <taxon>Dikarya</taxon>
        <taxon>Basidiomycota</taxon>
        <taxon>Agaricomycotina</taxon>
        <taxon>Agaricomycetes</taxon>
        <taxon>Polyporales</taxon>
        <taxon>Cerrenaceae</taxon>
        <taxon>Cerrena</taxon>
    </lineage>
</organism>
<feature type="compositionally biased region" description="Basic and acidic residues" evidence="1">
    <location>
        <begin position="262"/>
        <end position="277"/>
    </location>
</feature>
<feature type="region of interest" description="Disordered" evidence="1">
    <location>
        <begin position="29"/>
        <end position="56"/>
    </location>
</feature>
<dbReference type="Proteomes" id="UP001385951">
    <property type="component" value="Unassembled WGS sequence"/>
</dbReference>
<dbReference type="Pfam" id="PF01426">
    <property type="entry name" value="BAH"/>
    <property type="match status" value="1"/>
</dbReference>
<evidence type="ECO:0000259" key="2">
    <source>
        <dbReference type="PROSITE" id="PS51038"/>
    </source>
</evidence>
<feature type="compositionally biased region" description="Acidic residues" evidence="1">
    <location>
        <begin position="282"/>
        <end position="301"/>
    </location>
</feature>
<dbReference type="SUPFAM" id="SSF82061">
    <property type="entry name" value="BAH domain"/>
    <property type="match status" value="1"/>
</dbReference>
<reference evidence="3 4" key="1">
    <citation type="submission" date="2022-09" db="EMBL/GenBank/DDBJ databases">
        <authorList>
            <person name="Palmer J.M."/>
        </authorList>
    </citation>
    <scope>NUCLEOTIDE SEQUENCE [LARGE SCALE GENOMIC DNA]</scope>
    <source>
        <strain evidence="3 4">DSM 7382</strain>
    </source>
</reference>
<keyword evidence="4" id="KW-1185">Reference proteome</keyword>
<feature type="domain" description="BAH" evidence="2">
    <location>
        <begin position="69"/>
        <end position="196"/>
    </location>
</feature>
<feature type="compositionally biased region" description="Polar residues" evidence="1">
    <location>
        <begin position="47"/>
        <end position="56"/>
    </location>
</feature>
<dbReference type="InterPro" id="IPR001025">
    <property type="entry name" value="BAH_dom"/>
</dbReference>
<dbReference type="EMBL" id="JASBNA010000033">
    <property type="protein sequence ID" value="KAK7683002.1"/>
    <property type="molecule type" value="Genomic_DNA"/>
</dbReference>
<proteinExistence type="predicted"/>
<name>A0AAW0FSE0_9APHY</name>
<dbReference type="GO" id="GO:0003682">
    <property type="term" value="F:chromatin binding"/>
    <property type="evidence" value="ECO:0007669"/>
    <property type="project" value="InterPro"/>
</dbReference>
<dbReference type="Gene3D" id="2.30.30.490">
    <property type="match status" value="1"/>
</dbReference>